<organism evidence="1">
    <name type="scientific">Anopheles marajoara</name>
    <dbReference type="NCBI Taxonomy" id="58244"/>
    <lineage>
        <taxon>Eukaryota</taxon>
        <taxon>Metazoa</taxon>
        <taxon>Ecdysozoa</taxon>
        <taxon>Arthropoda</taxon>
        <taxon>Hexapoda</taxon>
        <taxon>Insecta</taxon>
        <taxon>Pterygota</taxon>
        <taxon>Neoptera</taxon>
        <taxon>Endopterygota</taxon>
        <taxon>Diptera</taxon>
        <taxon>Nematocera</taxon>
        <taxon>Culicoidea</taxon>
        <taxon>Culicidae</taxon>
        <taxon>Anophelinae</taxon>
        <taxon>Anopheles</taxon>
    </lineage>
</organism>
<evidence type="ECO:0000313" key="1">
    <source>
        <dbReference type="EMBL" id="MBW63744.1"/>
    </source>
</evidence>
<dbReference type="AlphaFoldDB" id="A0A2M4CEK2"/>
<protein>
    <submittedName>
        <fullName evidence="1">Putative secreted protein</fullName>
    </submittedName>
</protein>
<name>A0A2M4CEK2_9DIPT</name>
<reference evidence="1" key="1">
    <citation type="submission" date="2018-01" db="EMBL/GenBank/DDBJ databases">
        <title>An insight into the sialome of Amazonian anophelines.</title>
        <authorList>
            <person name="Ribeiro J.M."/>
            <person name="Scarpassa V."/>
            <person name="Calvo E."/>
        </authorList>
    </citation>
    <scope>NUCLEOTIDE SEQUENCE</scope>
    <source>
        <tissue evidence="1">Salivary glands</tissue>
    </source>
</reference>
<dbReference type="EMBL" id="GGFJ01014603">
    <property type="protein sequence ID" value="MBW63744.1"/>
    <property type="molecule type" value="Transcribed_RNA"/>
</dbReference>
<sequence length="69" mass="7885">MVAAIKQNWVHYSLGIGLALMASFPPCMPLYEWCCFPDAVHETSPRKTSANRFRGTAMAMVHTLWDRDR</sequence>
<accession>A0A2M4CEK2</accession>
<proteinExistence type="predicted"/>